<feature type="domain" description="Lipocalin-like" evidence="2">
    <location>
        <begin position="30"/>
        <end position="138"/>
    </location>
</feature>
<organism evidence="3 4">
    <name type="scientific">Haloflavibacter putidus</name>
    <dbReference type="NCBI Taxonomy" id="2576776"/>
    <lineage>
        <taxon>Bacteria</taxon>
        <taxon>Pseudomonadati</taxon>
        <taxon>Bacteroidota</taxon>
        <taxon>Flavobacteriia</taxon>
        <taxon>Flavobacteriales</taxon>
        <taxon>Flavobacteriaceae</taxon>
        <taxon>Haloflavibacter</taxon>
    </lineage>
</organism>
<comment type="caution">
    <text evidence="3">The sequence shown here is derived from an EMBL/GenBank/DDBJ whole genome shotgun (WGS) entry which is preliminary data.</text>
</comment>
<dbReference type="AlphaFoldDB" id="A0A507ZZY9"/>
<feature type="signal peptide" evidence="1">
    <location>
        <begin position="1"/>
        <end position="17"/>
    </location>
</feature>
<feature type="chain" id="PRO_5021185538" evidence="1">
    <location>
        <begin position="18"/>
        <end position="159"/>
    </location>
</feature>
<proteinExistence type="predicted"/>
<keyword evidence="1" id="KW-0732">Signal</keyword>
<reference evidence="3 4" key="1">
    <citation type="submission" date="2019-06" db="EMBL/GenBank/DDBJ databases">
        <title>Flavibacter putida gen. nov., sp. nov., a novel marine bacterium of the family Flavobacteriaceae isolated from coastal seawater.</title>
        <authorList>
            <person name="Feng X."/>
        </authorList>
    </citation>
    <scope>NUCLEOTIDE SEQUENCE [LARGE SCALE GENOMIC DNA]</scope>
    <source>
        <strain evidence="3 4">PLHSN227</strain>
    </source>
</reference>
<accession>A0A507ZZY9</accession>
<gene>
    <name evidence="3" type="ORF">FKR84_03285</name>
</gene>
<evidence type="ECO:0000259" key="2">
    <source>
        <dbReference type="Pfam" id="PF13648"/>
    </source>
</evidence>
<dbReference type="EMBL" id="VIAR01000002">
    <property type="protein sequence ID" value="TQD40235.1"/>
    <property type="molecule type" value="Genomic_DNA"/>
</dbReference>
<sequence length="159" mass="18026">MKKIAILLLIAVMGSCASTKVERQAERTFKGDWTLTKITYPNSSGFVDVNMFNDASANCFRNSDWSFISNNNKGSYILSGTNCSSQPQEFVWSVQEVQANSNTFNFTLKPVDDGENARKIDTGFRMSLVNLSENAMVWEQNVTYNGEPFLIRMQFNKKF</sequence>
<evidence type="ECO:0000256" key="1">
    <source>
        <dbReference type="SAM" id="SignalP"/>
    </source>
</evidence>
<keyword evidence="4" id="KW-1185">Reference proteome</keyword>
<evidence type="ECO:0000313" key="3">
    <source>
        <dbReference type="EMBL" id="TQD40235.1"/>
    </source>
</evidence>
<dbReference type="InterPro" id="IPR024311">
    <property type="entry name" value="Lipocalin-like"/>
</dbReference>
<protein>
    <submittedName>
        <fullName evidence="3">Lipocalin</fullName>
    </submittedName>
</protein>
<dbReference type="Pfam" id="PF13648">
    <property type="entry name" value="Lipocalin_4"/>
    <property type="match status" value="1"/>
</dbReference>
<evidence type="ECO:0000313" key="4">
    <source>
        <dbReference type="Proteomes" id="UP000317169"/>
    </source>
</evidence>
<name>A0A507ZZY9_9FLAO</name>
<dbReference type="RefSeq" id="WP_141420765.1">
    <property type="nucleotide sequence ID" value="NZ_VIAR01000002.1"/>
</dbReference>
<dbReference type="OrthoDB" id="1121756at2"/>
<dbReference type="Proteomes" id="UP000317169">
    <property type="component" value="Unassembled WGS sequence"/>
</dbReference>
<dbReference type="PROSITE" id="PS51257">
    <property type="entry name" value="PROKAR_LIPOPROTEIN"/>
    <property type="match status" value="1"/>
</dbReference>